<feature type="region of interest" description="Disordered" evidence="2">
    <location>
        <begin position="609"/>
        <end position="636"/>
    </location>
</feature>
<keyword evidence="3" id="KW-0732">Signal</keyword>
<feature type="compositionally biased region" description="Gly residues" evidence="2">
    <location>
        <begin position="767"/>
        <end position="776"/>
    </location>
</feature>
<feature type="coiled-coil region" evidence="1">
    <location>
        <begin position="255"/>
        <end position="395"/>
    </location>
</feature>
<dbReference type="AlphaFoldDB" id="A0A835XW07"/>
<comment type="caution">
    <text evidence="4">The sequence shown here is derived from an EMBL/GenBank/DDBJ whole genome shotgun (WGS) entry which is preliminary data.</text>
</comment>
<dbReference type="Proteomes" id="UP000612055">
    <property type="component" value="Unassembled WGS sequence"/>
</dbReference>
<keyword evidence="1" id="KW-0175">Coiled coil</keyword>
<sequence>MHQLALSAGVAALAAGAGFASLKKLSAPTNAVTSARPAPNDADEVADQAEARAEEWLASRKRTLTDSPVPLPSPCATYSEVELLSDSQLVYMREGANVLTTTVPLQRRLATLPLQLPKGRPDAVPTAALEPNSVWVVRRRKQVVAFELFGQQGRHFLEADPSATIGVSLGGGRCGKACRWLITPQGLASERWPEHLLPLQVFSVALVDVNSVASVKSALGRRLAELHEVLECEAEARCHAEARCGQLESDLRKVKDSAAAQASELRAQVDNAVRARHAAERDAAVAQGIKQDEAVRAKIAQARASQAELEAQTAATQVRQLQQQIQGMIAGHAEELRTLQNELQLARESNEGLKRAMHEQVMALQGALELRDSRIVQLEEENDRMDTVLQVIQAQISPSASGGFAAMGADGSARGDAVEGDASASGNGDAEAAAMGAGDVTPLWRSVLDLTGDLSLTALKESLALTSRRSTVEGQGEVLAEAEEPAEPHQQQPAGVEGEAAEPLSVPDPTEAPEPADPTTVERPPLEEPEPTSSPRAAATALPGPRASGADPAGPRAFALSPSVSASLGSAGSFTAAAGAGEWGSGGGAGSSGEEAEFIPMAARLSSAGSWASGRGGGSSGGGGQSPAQVKASAPGVPGVAQDGGVCGATSCSAFSCPQAAGAAFSAEPDNGVEAVLTLDSLRRRMRELELELSRCQLLSQSLQAGLPWRSSVANASGLFKAAAAAAAPAAEAGLMSKDSSGSSDPHLEEEEAQHEGRPVLLDEGAGSSGVHGSRGTGHASRSLASSTAWAGGAGADDHTGTGEQGPQHQSGGGSVLASHALLCAASLRSCDGDAIGAGGEGPSGDWHPSSLRTSANAGEVEAGREGNDGEGLGCEAHAGEEAASGPTAPSGAASGRPPLPELRLDRVAVRSSVYVNALFDSVDGMCNLASTRAPTASHSFGALTARQVGAGPGGHHSRQPSFGRAEAVRLSLSVAPLDAVPRSPAPSTPPGAALGAATTPKSCAGSLAAEDDSQDLQDQEVQDAAGTPPAMLLGTLDELRGAGAASAAKNGGAHGGLLAGRRALAALEEDDEE</sequence>
<feature type="region of interest" description="Disordered" evidence="2">
    <location>
        <begin position="401"/>
        <end position="433"/>
    </location>
</feature>
<protein>
    <submittedName>
        <fullName evidence="4">Uncharacterized protein</fullName>
    </submittedName>
</protein>
<feature type="region of interest" description="Disordered" evidence="2">
    <location>
        <begin position="980"/>
        <end position="1031"/>
    </location>
</feature>
<reference evidence="4" key="1">
    <citation type="journal article" date="2020" name="bioRxiv">
        <title>Comparative genomics of Chlamydomonas.</title>
        <authorList>
            <person name="Craig R.J."/>
            <person name="Hasan A.R."/>
            <person name="Ness R.W."/>
            <person name="Keightley P.D."/>
        </authorList>
    </citation>
    <scope>NUCLEOTIDE SEQUENCE</scope>
    <source>
        <strain evidence="4">CCAP 11/70</strain>
    </source>
</reference>
<proteinExistence type="predicted"/>
<feature type="region of interest" description="Disordered" evidence="2">
    <location>
        <begin position="735"/>
        <end position="814"/>
    </location>
</feature>
<feature type="chain" id="PRO_5032469230" evidence="3">
    <location>
        <begin position="17"/>
        <end position="1074"/>
    </location>
</feature>
<accession>A0A835XW07</accession>
<feature type="compositionally biased region" description="Low complexity" evidence="2">
    <location>
        <begin position="883"/>
        <end position="897"/>
    </location>
</feature>
<evidence type="ECO:0000313" key="4">
    <source>
        <dbReference type="EMBL" id="KAG2489381.1"/>
    </source>
</evidence>
<feature type="region of interest" description="Disordered" evidence="2">
    <location>
        <begin position="881"/>
        <end position="900"/>
    </location>
</feature>
<dbReference type="OrthoDB" id="544410at2759"/>
<name>A0A835XW07_9CHLO</name>
<gene>
    <name evidence="4" type="ORF">HYH03_012211</name>
</gene>
<evidence type="ECO:0000256" key="2">
    <source>
        <dbReference type="SAM" id="MobiDB-lite"/>
    </source>
</evidence>
<feature type="compositionally biased region" description="Gly residues" evidence="2">
    <location>
        <begin position="614"/>
        <end position="625"/>
    </location>
</feature>
<feature type="compositionally biased region" description="Low complexity" evidence="2">
    <location>
        <begin position="991"/>
        <end position="1001"/>
    </location>
</feature>
<evidence type="ECO:0000256" key="1">
    <source>
        <dbReference type="SAM" id="Coils"/>
    </source>
</evidence>
<organism evidence="4 5">
    <name type="scientific">Edaphochlamys debaryana</name>
    <dbReference type="NCBI Taxonomy" id="47281"/>
    <lineage>
        <taxon>Eukaryota</taxon>
        <taxon>Viridiplantae</taxon>
        <taxon>Chlorophyta</taxon>
        <taxon>core chlorophytes</taxon>
        <taxon>Chlorophyceae</taxon>
        <taxon>CS clade</taxon>
        <taxon>Chlamydomonadales</taxon>
        <taxon>Chlamydomonadales incertae sedis</taxon>
        <taxon>Edaphochlamys</taxon>
    </lineage>
</organism>
<evidence type="ECO:0000256" key="3">
    <source>
        <dbReference type="SAM" id="SignalP"/>
    </source>
</evidence>
<dbReference type="EMBL" id="JAEHOE010000074">
    <property type="protein sequence ID" value="KAG2489381.1"/>
    <property type="molecule type" value="Genomic_DNA"/>
</dbReference>
<evidence type="ECO:0000313" key="5">
    <source>
        <dbReference type="Proteomes" id="UP000612055"/>
    </source>
</evidence>
<feature type="region of interest" description="Disordered" evidence="2">
    <location>
        <begin position="467"/>
        <end position="556"/>
    </location>
</feature>
<feature type="region of interest" description="Disordered" evidence="2">
    <location>
        <begin position="837"/>
        <end position="876"/>
    </location>
</feature>
<keyword evidence="5" id="KW-1185">Reference proteome</keyword>
<feature type="compositionally biased region" description="Acidic residues" evidence="2">
    <location>
        <begin position="1010"/>
        <end position="1022"/>
    </location>
</feature>
<feature type="signal peptide" evidence="3">
    <location>
        <begin position="1"/>
        <end position="16"/>
    </location>
</feature>